<keyword evidence="3" id="KW-0472">Membrane</keyword>
<feature type="transmembrane region" description="Helical" evidence="3">
    <location>
        <begin position="209"/>
        <end position="228"/>
    </location>
</feature>
<dbReference type="GO" id="GO:0016020">
    <property type="term" value="C:membrane"/>
    <property type="evidence" value="ECO:0007669"/>
    <property type="project" value="UniProtKB-SubCell"/>
</dbReference>
<evidence type="ECO:0000313" key="4">
    <source>
        <dbReference type="EMBL" id="KAK4123065.1"/>
    </source>
</evidence>
<dbReference type="Pfam" id="PF07690">
    <property type="entry name" value="MFS_1"/>
    <property type="match status" value="1"/>
</dbReference>
<protein>
    <submittedName>
        <fullName evidence="4">MFS general substrate transporter</fullName>
    </submittedName>
</protein>
<feature type="transmembrane region" description="Helical" evidence="3">
    <location>
        <begin position="261"/>
        <end position="282"/>
    </location>
</feature>
<dbReference type="EMBL" id="MU853229">
    <property type="protein sequence ID" value="KAK4123065.1"/>
    <property type="molecule type" value="Genomic_DNA"/>
</dbReference>
<dbReference type="AlphaFoldDB" id="A0AAN6Z2D7"/>
<comment type="similarity">
    <text evidence="2">Belongs to the major facilitator superfamily. Monocarboxylate porter (TC 2.A.1.13) family.</text>
</comment>
<dbReference type="Gene3D" id="1.20.1250.20">
    <property type="entry name" value="MFS general substrate transporter like domains"/>
    <property type="match status" value="2"/>
</dbReference>
<feature type="transmembrane region" description="Helical" evidence="3">
    <location>
        <begin position="441"/>
        <end position="462"/>
    </location>
</feature>
<comment type="caution">
    <text evidence="4">The sequence shown here is derived from an EMBL/GenBank/DDBJ whole genome shotgun (WGS) entry which is preliminary data.</text>
</comment>
<organism evidence="4 5">
    <name type="scientific">Parathielavia appendiculata</name>
    <dbReference type="NCBI Taxonomy" id="2587402"/>
    <lineage>
        <taxon>Eukaryota</taxon>
        <taxon>Fungi</taxon>
        <taxon>Dikarya</taxon>
        <taxon>Ascomycota</taxon>
        <taxon>Pezizomycotina</taxon>
        <taxon>Sordariomycetes</taxon>
        <taxon>Sordariomycetidae</taxon>
        <taxon>Sordariales</taxon>
        <taxon>Chaetomiaceae</taxon>
        <taxon>Parathielavia</taxon>
    </lineage>
</organism>
<comment type="subcellular location">
    <subcellularLocation>
        <location evidence="1">Membrane</location>
        <topology evidence="1">Multi-pass membrane protein</topology>
    </subcellularLocation>
</comment>
<reference evidence="4" key="2">
    <citation type="submission" date="2023-05" db="EMBL/GenBank/DDBJ databases">
        <authorList>
            <consortium name="Lawrence Berkeley National Laboratory"/>
            <person name="Steindorff A."/>
            <person name="Hensen N."/>
            <person name="Bonometti L."/>
            <person name="Westerberg I."/>
            <person name="Brannstrom I.O."/>
            <person name="Guillou S."/>
            <person name="Cros-Aarteil S."/>
            <person name="Calhoun S."/>
            <person name="Haridas S."/>
            <person name="Kuo A."/>
            <person name="Mondo S."/>
            <person name="Pangilinan J."/>
            <person name="Riley R."/>
            <person name="Labutti K."/>
            <person name="Andreopoulos B."/>
            <person name="Lipzen A."/>
            <person name="Chen C."/>
            <person name="Yanf M."/>
            <person name="Daum C."/>
            <person name="Ng V."/>
            <person name="Clum A."/>
            <person name="Ohm R."/>
            <person name="Martin F."/>
            <person name="Silar P."/>
            <person name="Natvig D."/>
            <person name="Lalanne C."/>
            <person name="Gautier V."/>
            <person name="Ament-Velasquez S.L."/>
            <person name="Kruys A."/>
            <person name="Hutchinson M.I."/>
            <person name="Powell A.J."/>
            <person name="Barry K."/>
            <person name="Miller A.N."/>
            <person name="Grigoriev I.V."/>
            <person name="Debuchy R."/>
            <person name="Gladieux P."/>
            <person name="Thoren M.H."/>
            <person name="Johannesson H."/>
        </authorList>
    </citation>
    <scope>NUCLEOTIDE SEQUENCE</scope>
    <source>
        <strain evidence="4">CBS 731.68</strain>
    </source>
</reference>
<dbReference type="InterPro" id="IPR036259">
    <property type="entry name" value="MFS_trans_sf"/>
</dbReference>
<dbReference type="SUPFAM" id="SSF103473">
    <property type="entry name" value="MFS general substrate transporter"/>
    <property type="match status" value="1"/>
</dbReference>
<feature type="transmembrane region" description="Helical" evidence="3">
    <location>
        <begin position="119"/>
        <end position="137"/>
    </location>
</feature>
<evidence type="ECO:0000256" key="3">
    <source>
        <dbReference type="SAM" id="Phobius"/>
    </source>
</evidence>
<dbReference type="GeneID" id="87825795"/>
<sequence>MGSESDITATELRRLDGSPRTASLELRVEDGNGHEMPSLPPVDRGKDAWLFLAACFMLEGLVWGFGYSFGVFQSYYSNHPAFAGESNIAVIGTCALGIMYLDTPVIMYLHRRFPRPARYATIVGLLIMCLALALSSFSTTVTHLIVTQGIFYALGGSIAYSSCIIYLEEWFSARRGLAFGIMWSATGLSGVVLPVLLEWLLSTRGHETTLRVFACLVFALTAPLAYFVKPRLPVARWRKGAGAAPTRARPFSLRFVVERPFVMYQAFNVLEAVGFFLPGIYLPSYARSVLQAGPWPSVVAMMLVNVASVFGCVAMGSLIDRLEVTKCFLVSTVGATLGTFLLWGLSVNLPVLYLFCIVYGLFAGSYTSAWPGVMKEITKAPADGSDDERGNEHGNLADPSMVFAFLAMGRGIGNVVSGPLSEALAHAMPWKGQAFGGYGSGYGGLIAFTGATAAFGGGSYLWKRLGWL</sequence>
<evidence type="ECO:0000313" key="5">
    <source>
        <dbReference type="Proteomes" id="UP001302602"/>
    </source>
</evidence>
<name>A0AAN6Z2D7_9PEZI</name>
<gene>
    <name evidence="4" type="ORF">N657DRAFT_574373</name>
</gene>
<dbReference type="GO" id="GO:0022857">
    <property type="term" value="F:transmembrane transporter activity"/>
    <property type="evidence" value="ECO:0007669"/>
    <property type="project" value="InterPro"/>
</dbReference>
<feature type="transmembrane region" description="Helical" evidence="3">
    <location>
        <begin position="149"/>
        <end position="167"/>
    </location>
</feature>
<reference evidence="4" key="1">
    <citation type="journal article" date="2023" name="Mol. Phylogenet. Evol.">
        <title>Genome-scale phylogeny and comparative genomics of the fungal order Sordariales.</title>
        <authorList>
            <person name="Hensen N."/>
            <person name="Bonometti L."/>
            <person name="Westerberg I."/>
            <person name="Brannstrom I.O."/>
            <person name="Guillou S."/>
            <person name="Cros-Aarteil S."/>
            <person name="Calhoun S."/>
            <person name="Haridas S."/>
            <person name="Kuo A."/>
            <person name="Mondo S."/>
            <person name="Pangilinan J."/>
            <person name="Riley R."/>
            <person name="LaButti K."/>
            <person name="Andreopoulos B."/>
            <person name="Lipzen A."/>
            <person name="Chen C."/>
            <person name="Yan M."/>
            <person name="Daum C."/>
            <person name="Ng V."/>
            <person name="Clum A."/>
            <person name="Steindorff A."/>
            <person name="Ohm R.A."/>
            <person name="Martin F."/>
            <person name="Silar P."/>
            <person name="Natvig D.O."/>
            <person name="Lalanne C."/>
            <person name="Gautier V."/>
            <person name="Ament-Velasquez S.L."/>
            <person name="Kruys A."/>
            <person name="Hutchinson M.I."/>
            <person name="Powell A.J."/>
            <person name="Barry K."/>
            <person name="Miller A.N."/>
            <person name="Grigoriev I.V."/>
            <person name="Debuchy R."/>
            <person name="Gladieux P."/>
            <person name="Hiltunen Thoren M."/>
            <person name="Johannesson H."/>
        </authorList>
    </citation>
    <scope>NUCLEOTIDE SEQUENCE</scope>
    <source>
        <strain evidence="4">CBS 731.68</strain>
    </source>
</reference>
<feature type="transmembrane region" description="Helical" evidence="3">
    <location>
        <begin position="48"/>
        <end position="68"/>
    </location>
</feature>
<accession>A0AAN6Z2D7</accession>
<dbReference type="Proteomes" id="UP001302602">
    <property type="component" value="Unassembled WGS sequence"/>
</dbReference>
<evidence type="ECO:0000256" key="1">
    <source>
        <dbReference type="ARBA" id="ARBA00004141"/>
    </source>
</evidence>
<keyword evidence="3" id="KW-1133">Transmembrane helix</keyword>
<proteinExistence type="inferred from homology"/>
<dbReference type="InterPro" id="IPR011701">
    <property type="entry name" value="MFS"/>
</dbReference>
<feature type="transmembrane region" description="Helical" evidence="3">
    <location>
        <begin position="351"/>
        <end position="369"/>
    </location>
</feature>
<dbReference type="PANTHER" id="PTHR11360">
    <property type="entry name" value="MONOCARBOXYLATE TRANSPORTER"/>
    <property type="match status" value="1"/>
</dbReference>
<feature type="transmembrane region" description="Helical" evidence="3">
    <location>
        <begin position="88"/>
        <end position="107"/>
    </location>
</feature>
<keyword evidence="3" id="KW-0812">Transmembrane</keyword>
<dbReference type="RefSeq" id="XP_062646836.1">
    <property type="nucleotide sequence ID" value="XM_062789025.1"/>
</dbReference>
<dbReference type="InterPro" id="IPR050327">
    <property type="entry name" value="Proton-linked_MCT"/>
</dbReference>
<feature type="transmembrane region" description="Helical" evidence="3">
    <location>
        <begin position="294"/>
        <end position="315"/>
    </location>
</feature>
<evidence type="ECO:0000256" key="2">
    <source>
        <dbReference type="ARBA" id="ARBA00006727"/>
    </source>
</evidence>
<dbReference type="PANTHER" id="PTHR11360:SF287">
    <property type="entry name" value="MFS MONOCARBOXYLATE TRANSPORTER"/>
    <property type="match status" value="1"/>
</dbReference>
<keyword evidence="5" id="KW-1185">Reference proteome</keyword>
<feature type="transmembrane region" description="Helical" evidence="3">
    <location>
        <begin position="179"/>
        <end position="197"/>
    </location>
</feature>